<evidence type="ECO:0000313" key="1">
    <source>
        <dbReference type="EMBL" id="KAG8088718.1"/>
    </source>
</evidence>
<comment type="caution">
    <text evidence="1">The sequence shown here is derived from an EMBL/GenBank/DDBJ whole genome shotgun (WGS) entry which is preliminary data.</text>
</comment>
<proteinExistence type="predicted"/>
<reference evidence="1" key="1">
    <citation type="journal article" date="2021" name="bioRxiv">
        <title>Whole Genome Assembly and Annotation of Northern Wild Rice, Zizania palustris L., Supports a Whole Genome Duplication in the Zizania Genus.</title>
        <authorList>
            <person name="Haas M."/>
            <person name="Kono T."/>
            <person name="Macchietto M."/>
            <person name="Millas R."/>
            <person name="McGilp L."/>
            <person name="Shao M."/>
            <person name="Duquette J."/>
            <person name="Hirsch C.N."/>
            <person name="Kimball J."/>
        </authorList>
    </citation>
    <scope>NUCLEOTIDE SEQUENCE</scope>
    <source>
        <tissue evidence="1">Fresh leaf tissue</tissue>
    </source>
</reference>
<protein>
    <submittedName>
        <fullName evidence="1">Uncharacterized protein</fullName>
    </submittedName>
</protein>
<sequence length="75" mass="8068">MLNKPELLLKRTGGRCGASVAMARFGATSVDRDVVAASVDLDAVVASVRCQQGCGAAGVDLVMPVWRGMRCDWWW</sequence>
<organism evidence="1 2">
    <name type="scientific">Zizania palustris</name>
    <name type="common">Northern wild rice</name>
    <dbReference type="NCBI Taxonomy" id="103762"/>
    <lineage>
        <taxon>Eukaryota</taxon>
        <taxon>Viridiplantae</taxon>
        <taxon>Streptophyta</taxon>
        <taxon>Embryophyta</taxon>
        <taxon>Tracheophyta</taxon>
        <taxon>Spermatophyta</taxon>
        <taxon>Magnoliopsida</taxon>
        <taxon>Liliopsida</taxon>
        <taxon>Poales</taxon>
        <taxon>Poaceae</taxon>
        <taxon>BOP clade</taxon>
        <taxon>Oryzoideae</taxon>
        <taxon>Oryzeae</taxon>
        <taxon>Zizaniinae</taxon>
        <taxon>Zizania</taxon>
    </lineage>
</organism>
<evidence type="ECO:0000313" key="2">
    <source>
        <dbReference type="Proteomes" id="UP000729402"/>
    </source>
</evidence>
<keyword evidence="2" id="KW-1185">Reference proteome</keyword>
<name>A0A8J5WD64_ZIZPA</name>
<gene>
    <name evidence="1" type="ORF">GUJ93_ZPchr0010g10418</name>
</gene>
<dbReference type="Proteomes" id="UP000729402">
    <property type="component" value="Unassembled WGS sequence"/>
</dbReference>
<accession>A0A8J5WD64</accession>
<reference evidence="1" key="2">
    <citation type="submission" date="2021-02" db="EMBL/GenBank/DDBJ databases">
        <authorList>
            <person name="Kimball J.A."/>
            <person name="Haas M.W."/>
            <person name="Macchietto M."/>
            <person name="Kono T."/>
            <person name="Duquette J."/>
            <person name="Shao M."/>
        </authorList>
    </citation>
    <scope>NUCLEOTIDE SEQUENCE</scope>
    <source>
        <tissue evidence="1">Fresh leaf tissue</tissue>
    </source>
</reference>
<dbReference type="EMBL" id="JAAALK010000082">
    <property type="protein sequence ID" value="KAG8088718.1"/>
    <property type="molecule type" value="Genomic_DNA"/>
</dbReference>
<dbReference type="AlphaFoldDB" id="A0A8J5WD64"/>